<dbReference type="PIRSF" id="PIRSF018005">
    <property type="entry name" value="UCP018005"/>
    <property type="match status" value="1"/>
</dbReference>
<organism evidence="4 5">
    <name type="scientific">Rhodovastum atsumiense</name>
    <dbReference type="NCBI Taxonomy" id="504468"/>
    <lineage>
        <taxon>Bacteria</taxon>
        <taxon>Pseudomonadati</taxon>
        <taxon>Pseudomonadota</taxon>
        <taxon>Alphaproteobacteria</taxon>
        <taxon>Acetobacterales</taxon>
        <taxon>Acetobacteraceae</taxon>
        <taxon>Rhodovastum</taxon>
    </lineage>
</organism>
<dbReference type="Gene3D" id="3.40.50.150">
    <property type="entry name" value="Vaccinia Virus protein VP39"/>
    <property type="match status" value="1"/>
</dbReference>
<dbReference type="GO" id="GO:0032259">
    <property type="term" value="P:methylation"/>
    <property type="evidence" value="ECO:0007669"/>
    <property type="project" value="UniProtKB-KW"/>
</dbReference>
<dbReference type="EMBL" id="VWPK01000008">
    <property type="protein sequence ID" value="KAA5613009.1"/>
    <property type="molecule type" value="Genomic_DNA"/>
</dbReference>
<dbReference type="RefSeq" id="WP_150039913.1">
    <property type="nucleotide sequence ID" value="NZ_OW485601.1"/>
</dbReference>
<sequence length="316" mass="34122">MLDMSGTLDAAVAAEALAGLGRSPKTLPAKLFYDAKGCALFDAITRLPEYYPTRTELALLHATVPAIARRVPPRSVLVEYGASSEDKAEILLEWLQAPAAYVPIDVAAAALAALRRRMQARLPVHPLVADFLRPLVLPREVAGHPVFGFFPGSTIGNLEPDVAICFLQQVRDTLGAGALFLVGVDLRKDPAVLIPAYDDAAGVTAAFNLNLLARLNREAGAAFDLSSFVHDARWNEQEGRIEMHLVSLRAQTVRVAGHSVRFEAGESIHTENSYKHTVGGFIALAARAGWRSAGLWRDAAGLFSLHLLTTEDRDEA</sequence>
<keyword evidence="1 4" id="KW-0489">Methyltransferase</keyword>
<keyword evidence="2 4" id="KW-0808">Transferase</keyword>
<dbReference type="Pfam" id="PF10017">
    <property type="entry name" value="Methyltransf_33"/>
    <property type="match status" value="1"/>
</dbReference>
<evidence type="ECO:0000259" key="3">
    <source>
        <dbReference type="Pfam" id="PF10017"/>
    </source>
</evidence>
<dbReference type="EC" id="2.1.1.44" evidence="4"/>
<gene>
    <name evidence="4" type="primary">egtD</name>
    <name evidence="4" type="ORF">F1189_06500</name>
</gene>
<dbReference type="InterPro" id="IPR017804">
    <property type="entry name" value="MeTrfase_EgtD-like"/>
</dbReference>
<feature type="domain" description="Histidine-specific methyltransferase SAM-dependent" evidence="3">
    <location>
        <begin position="13"/>
        <end position="309"/>
    </location>
</feature>
<proteinExistence type="predicted"/>
<dbReference type="OrthoDB" id="5289726at2"/>
<name>A0A5M6IYI6_9PROT</name>
<evidence type="ECO:0000256" key="1">
    <source>
        <dbReference type="ARBA" id="ARBA00022603"/>
    </source>
</evidence>
<dbReference type="SUPFAM" id="SSF53335">
    <property type="entry name" value="S-adenosyl-L-methionine-dependent methyltransferases"/>
    <property type="match status" value="1"/>
</dbReference>
<dbReference type="InterPro" id="IPR029063">
    <property type="entry name" value="SAM-dependent_MTases_sf"/>
</dbReference>
<dbReference type="NCBIfam" id="TIGR03438">
    <property type="entry name" value="egtD_ergothio"/>
    <property type="match status" value="1"/>
</dbReference>
<dbReference type="GO" id="GO:0052706">
    <property type="term" value="F:L-histidine N(alpha)-methyltransferase activity"/>
    <property type="evidence" value="ECO:0007669"/>
    <property type="project" value="UniProtKB-EC"/>
</dbReference>
<dbReference type="InterPro" id="IPR019257">
    <property type="entry name" value="MeTrfase_dom"/>
</dbReference>
<dbReference type="AlphaFoldDB" id="A0A5M6IYI6"/>
<dbReference type="Proteomes" id="UP000325255">
    <property type="component" value="Unassembled WGS sequence"/>
</dbReference>
<dbReference type="PANTHER" id="PTHR43397">
    <property type="entry name" value="ERGOTHIONEINE BIOSYNTHESIS PROTEIN 1"/>
    <property type="match status" value="1"/>
</dbReference>
<comment type="caution">
    <text evidence="4">The sequence shown here is derived from an EMBL/GenBank/DDBJ whole genome shotgun (WGS) entry which is preliminary data.</text>
</comment>
<keyword evidence="5" id="KW-1185">Reference proteome</keyword>
<dbReference type="InterPro" id="IPR035094">
    <property type="entry name" value="EgtD"/>
</dbReference>
<reference evidence="4 5" key="1">
    <citation type="submission" date="2019-09" db="EMBL/GenBank/DDBJ databases">
        <title>Genome sequence of Rhodovastum atsumiense, a diverse member of the Acetobacteraceae family of non-sulfur purple photosynthetic bacteria.</title>
        <authorList>
            <person name="Meyer T."/>
            <person name="Kyndt J."/>
        </authorList>
    </citation>
    <scope>NUCLEOTIDE SEQUENCE [LARGE SCALE GENOMIC DNA]</scope>
    <source>
        <strain evidence="4 5">DSM 21279</strain>
    </source>
</reference>
<evidence type="ECO:0000313" key="4">
    <source>
        <dbReference type="EMBL" id="KAA5613009.1"/>
    </source>
</evidence>
<protein>
    <submittedName>
        <fullName evidence="4">L-histidine N(Alpha)-methyltransferase</fullName>
        <ecNumber evidence="4">2.1.1.44</ecNumber>
    </submittedName>
</protein>
<evidence type="ECO:0000256" key="2">
    <source>
        <dbReference type="ARBA" id="ARBA00022679"/>
    </source>
</evidence>
<dbReference type="InterPro" id="IPR051128">
    <property type="entry name" value="EgtD_Methyltrsf_superfamily"/>
</dbReference>
<dbReference type="PANTHER" id="PTHR43397:SF1">
    <property type="entry name" value="ERGOTHIONEINE BIOSYNTHESIS PROTEIN 1"/>
    <property type="match status" value="1"/>
</dbReference>
<accession>A0A5M6IYI6</accession>
<evidence type="ECO:0000313" key="5">
    <source>
        <dbReference type="Proteomes" id="UP000325255"/>
    </source>
</evidence>